<evidence type="ECO:0000256" key="2">
    <source>
        <dbReference type="PROSITE-ProRule" id="PRU00708"/>
    </source>
</evidence>
<dbReference type="AlphaFoldDB" id="A0AAU9P965"/>
<dbReference type="GO" id="GO:0003723">
    <property type="term" value="F:RNA binding"/>
    <property type="evidence" value="ECO:0007669"/>
    <property type="project" value="InterPro"/>
</dbReference>
<dbReference type="FunFam" id="1.25.40.10:FF:000381">
    <property type="entry name" value="Pentatricopeptide repeat-containing protein"/>
    <property type="match status" value="1"/>
</dbReference>
<dbReference type="FunFam" id="1.25.40.10:FF:001383">
    <property type="entry name" value="Pentatricopeptide repeat-containing protein mitochondrial"/>
    <property type="match status" value="1"/>
</dbReference>
<accession>A0AAU9P965</accession>
<dbReference type="Gene3D" id="1.25.40.10">
    <property type="entry name" value="Tetratricopeptide repeat domain"/>
    <property type="match status" value="5"/>
</dbReference>
<dbReference type="Proteomes" id="UP001157418">
    <property type="component" value="Unassembled WGS sequence"/>
</dbReference>
<dbReference type="InterPro" id="IPR011990">
    <property type="entry name" value="TPR-like_helical_dom_sf"/>
</dbReference>
<dbReference type="EMBL" id="CAKMRJ010005523">
    <property type="protein sequence ID" value="CAH1446785.1"/>
    <property type="molecule type" value="Genomic_DNA"/>
</dbReference>
<reference evidence="3 4" key="1">
    <citation type="submission" date="2022-01" db="EMBL/GenBank/DDBJ databases">
        <authorList>
            <person name="Xiong W."/>
            <person name="Schranz E."/>
        </authorList>
    </citation>
    <scope>NUCLEOTIDE SEQUENCE [LARGE SCALE GENOMIC DNA]</scope>
</reference>
<feature type="repeat" description="PPR" evidence="2">
    <location>
        <begin position="146"/>
        <end position="180"/>
    </location>
</feature>
<evidence type="ECO:0000256" key="1">
    <source>
        <dbReference type="ARBA" id="ARBA00022737"/>
    </source>
</evidence>
<dbReference type="Pfam" id="PF20431">
    <property type="entry name" value="E_motif"/>
    <property type="match status" value="1"/>
</dbReference>
<dbReference type="GO" id="GO:0009451">
    <property type="term" value="P:RNA modification"/>
    <property type="evidence" value="ECO:0007669"/>
    <property type="project" value="InterPro"/>
</dbReference>
<keyword evidence="4" id="KW-1185">Reference proteome</keyword>
<dbReference type="PANTHER" id="PTHR47926:SF487">
    <property type="entry name" value="REPEAT (TPR)-LIKE SUPERFAMILY PROTEIN, PUTATIVE-RELATED"/>
    <property type="match status" value="1"/>
</dbReference>
<evidence type="ECO:0000313" key="3">
    <source>
        <dbReference type="EMBL" id="CAH1446785.1"/>
    </source>
</evidence>
<evidence type="ECO:0008006" key="5">
    <source>
        <dbReference type="Google" id="ProtNLM"/>
    </source>
</evidence>
<dbReference type="InterPro" id="IPR002885">
    <property type="entry name" value="PPR_rpt"/>
</dbReference>
<dbReference type="Pfam" id="PF01535">
    <property type="entry name" value="PPR"/>
    <property type="match status" value="3"/>
</dbReference>
<dbReference type="PANTHER" id="PTHR47926">
    <property type="entry name" value="PENTATRICOPEPTIDE REPEAT-CONTAINING PROTEIN"/>
    <property type="match status" value="1"/>
</dbReference>
<dbReference type="InterPro" id="IPR046960">
    <property type="entry name" value="PPR_At4g14850-like_plant"/>
</dbReference>
<organism evidence="3 4">
    <name type="scientific">Lactuca virosa</name>
    <dbReference type="NCBI Taxonomy" id="75947"/>
    <lineage>
        <taxon>Eukaryota</taxon>
        <taxon>Viridiplantae</taxon>
        <taxon>Streptophyta</taxon>
        <taxon>Embryophyta</taxon>
        <taxon>Tracheophyta</taxon>
        <taxon>Spermatophyta</taxon>
        <taxon>Magnoliopsida</taxon>
        <taxon>eudicotyledons</taxon>
        <taxon>Gunneridae</taxon>
        <taxon>Pentapetalae</taxon>
        <taxon>asterids</taxon>
        <taxon>campanulids</taxon>
        <taxon>Asterales</taxon>
        <taxon>Asteraceae</taxon>
        <taxon>Cichorioideae</taxon>
        <taxon>Cichorieae</taxon>
        <taxon>Lactucinae</taxon>
        <taxon>Lactuca</taxon>
    </lineage>
</organism>
<feature type="repeat" description="PPR" evidence="2">
    <location>
        <begin position="76"/>
        <end position="110"/>
    </location>
</feature>
<dbReference type="NCBIfam" id="TIGR00756">
    <property type="entry name" value="PPR"/>
    <property type="match status" value="5"/>
</dbReference>
<proteinExistence type="predicted"/>
<feature type="repeat" description="PPR" evidence="2">
    <location>
        <begin position="212"/>
        <end position="246"/>
    </location>
</feature>
<sequence>MHCFHFSQSPSDWFVKIIENYASNRALQLGKRLHAHLIINGLARSTHVASKLISFYTECRQICDARKLFDEIPKRNTRRWIVLVGTYARHGFHQEAMGVFCEMQREGLEPNKFVIPSVLKACGHLLDRQTGEKLHAVVVKQEFESDPFVISALIDMYSKCGKIKKARKVFDVMVEIDLVAMNTMVAGYVQHRLVNEALILVEKTQSIGVIPNLVTWNTLIAGFSQANDDSNVAKLFQLMKESRIPPDVVSWTSVISGFVQNLRNQEAFDLFKKMLATGMHPTSATISSLLPACANLADSAHGKEIHAYSIVMGIEKDIFVSSALIDMYSKCGFIYESKTLFHNMPERNTITWNSMIFGFANHGDCDEAIRLFNGMVDQKVKLDHLTFTGVLTACSQCGMIELGKKLFLIMQEKFKIEPRLEHYACMVHLFGQEGKLKEAYELIQEMGIEADVYVWGALLGACKLHGDVGLAEVAAKRVAELEPESAGSSLVLSNMYADAGSWGYAARVKRMMKKMKMKKVPGSSWIGGGSREKGLKFFKKAFLYLKGLILNFVQQFIFSIVRTKYPNR</sequence>
<gene>
    <name evidence="3" type="ORF">LVIROSA_LOCUS32451</name>
</gene>
<evidence type="ECO:0000313" key="4">
    <source>
        <dbReference type="Proteomes" id="UP001157418"/>
    </source>
</evidence>
<feature type="repeat" description="PPR" evidence="2">
    <location>
        <begin position="247"/>
        <end position="281"/>
    </location>
</feature>
<dbReference type="FunFam" id="1.25.40.10:FF:000090">
    <property type="entry name" value="Pentatricopeptide repeat-containing protein, chloroplastic"/>
    <property type="match status" value="1"/>
</dbReference>
<protein>
    <recommendedName>
        <fullName evidence="5">Pentacotripeptide-repeat region of PRORP domain-containing protein</fullName>
    </recommendedName>
</protein>
<keyword evidence="1" id="KW-0677">Repeat</keyword>
<dbReference type="InterPro" id="IPR046848">
    <property type="entry name" value="E_motif"/>
</dbReference>
<dbReference type="Pfam" id="PF13041">
    <property type="entry name" value="PPR_2"/>
    <property type="match status" value="3"/>
</dbReference>
<comment type="caution">
    <text evidence="3">The sequence shown here is derived from an EMBL/GenBank/DDBJ whole genome shotgun (WGS) entry which is preliminary data.</text>
</comment>
<dbReference type="PROSITE" id="PS51375">
    <property type="entry name" value="PPR"/>
    <property type="match status" value="5"/>
</dbReference>
<feature type="repeat" description="PPR" evidence="2">
    <location>
        <begin position="348"/>
        <end position="382"/>
    </location>
</feature>
<name>A0AAU9P965_9ASTR</name>